<dbReference type="PANTHER" id="PTHR35340:SF5">
    <property type="entry name" value="ASST-DOMAIN-CONTAINING PROTEIN"/>
    <property type="match status" value="1"/>
</dbReference>
<evidence type="ECO:0000313" key="3">
    <source>
        <dbReference type="Proteomes" id="UP000199370"/>
    </source>
</evidence>
<dbReference type="STRING" id="996166.SAMN05192554_11141"/>
<dbReference type="Gene3D" id="2.120.10.30">
    <property type="entry name" value="TolB, C-terminal domain"/>
    <property type="match status" value="1"/>
</dbReference>
<feature type="transmembrane region" description="Helical" evidence="1">
    <location>
        <begin position="20"/>
        <end position="37"/>
    </location>
</feature>
<dbReference type="SUPFAM" id="SSF63829">
    <property type="entry name" value="Calcium-dependent phosphotriesterase"/>
    <property type="match status" value="1"/>
</dbReference>
<dbReference type="OrthoDB" id="306371at2157"/>
<evidence type="ECO:0000256" key="1">
    <source>
        <dbReference type="SAM" id="Phobius"/>
    </source>
</evidence>
<evidence type="ECO:0008006" key="4">
    <source>
        <dbReference type="Google" id="ProtNLM"/>
    </source>
</evidence>
<dbReference type="RefSeq" id="WP_089733817.1">
    <property type="nucleotide sequence ID" value="NZ_FNIA01000011.1"/>
</dbReference>
<protein>
    <recommendedName>
        <fullName evidence="4">Arylsulfotransferase (ASST)</fullName>
    </recommendedName>
</protein>
<dbReference type="InterPro" id="IPR053143">
    <property type="entry name" value="Arylsulfate_ST"/>
</dbReference>
<accession>A0A1G9XPE5</accession>
<dbReference type="Proteomes" id="UP000199370">
    <property type="component" value="Unassembled WGS sequence"/>
</dbReference>
<proteinExistence type="predicted"/>
<evidence type="ECO:0000313" key="2">
    <source>
        <dbReference type="EMBL" id="SDM98045.1"/>
    </source>
</evidence>
<keyword evidence="1" id="KW-0812">Transmembrane</keyword>
<organism evidence="2 3">
    <name type="scientific">Haloarchaeobius iranensis</name>
    <dbReference type="NCBI Taxonomy" id="996166"/>
    <lineage>
        <taxon>Archaea</taxon>
        <taxon>Methanobacteriati</taxon>
        <taxon>Methanobacteriota</taxon>
        <taxon>Stenosarchaea group</taxon>
        <taxon>Halobacteria</taxon>
        <taxon>Halobacteriales</taxon>
        <taxon>Halorubellaceae</taxon>
        <taxon>Haloarchaeobius</taxon>
    </lineage>
</organism>
<keyword evidence="3" id="KW-1185">Reference proteome</keyword>
<sequence>MQRLRSAAAELRTPGGRARLFAVLSLVFLVVAVAGIVTTPTQPVLTVDEEPPENNTLVAVQGYQDGGKALEITPDGEVAWEYSEPDDVFDLELVNESTVQVSTASTVPDSDCPEPYASDGYDGCVRNALQHVDRGTNEVVWEYAWYDVEKHEHELHDADRYVVDGEARYAMADMGNDRVFAVDHDGTLRWEWNATDDYQMPDGMGPEGDWTHVNDVDRIEPGVFQISLRNFDTVAELHVADDGDVRVEPVVGPNEFHADDEGELYEQHNPDRLADGSLIVADSEHDRIVEFGPDGDVVWEVGGSATFDWPRDGDRLPDGDTLVADSYNDRVVEVTPDGEVVWAVEVGNLVYEVDRVTTPADASDGSRPAPSATQGEFSSAMTDANVVAEYLAFGIAVSKYVLPYAVAEQLYWLLGAVFSLLLAGVERYRASSRSLSLPSR</sequence>
<dbReference type="InterPro" id="IPR011042">
    <property type="entry name" value="6-blade_b-propeller_TolB-like"/>
</dbReference>
<dbReference type="AlphaFoldDB" id="A0A1G9XPE5"/>
<keyword evidence="1" id="KW-1133">Transmembrane helix</keyword>
<dbReference type="EMBL" id="FNIA01000011">
    <property type="protein sequence ID" value="SDM98045.1"/>
    <property type="molecule type" value="Genomic_DNA"/>
</dbReference>
<reference evidence="2 3" key="1">
    <citation type="submission" date="2016-10" db="EMBL/GenBank/DDBJ databases">
        <authorList>
            <person name="de Groot N.N."/>
        </authorList>
    </citation>
    <scope>NUCLEOTIDE SEQUENCE [LARGE SCALE GENOMIC DNA]</scope>
    <source>
        <strain evidence="3">EB21,IBRC-M 10013,KCTC 4048</strain>
    </source>
</reference>
<dbReference type="PANTHER" id="PTHR35340">
    <property type="entry name" value="PQQ ENZYME REPEAT PROTEIN-RELATED"/>
    <property type="match status" value="1"/>
</dbReference>
<name>A0A1G9XPE5_9EURY</name>
<keyword evidence="1" id="KW-0472">Membrane</keyword>
<gene>
    <name evidence="2" type="ORF">SAMN05192554_11141</name>
</gene>